<evidence type="ECO:0000256" key="5">
    <source>
        <dbReference type="ARBA" id="ARBA00023136"/>
    </source>
</evidence>
<name>A0A1Y4L3R5_9FIRM</name>
<dbReference type="EMBL" id="NFKK01000022">
    <property type="protein sequence ID" value="OUP51428.1"/>
    <property type="molecule type" value="Genomic_DNA"/>
</dbReference>
<sequence>MIEYFKSDARLLSPLYEFEPGCWVNLVRPTSEEITHVLATTGVEEDFLRAALDPEESSRVELEEDQTLLIVDIPTLEESNVEQDESKIFGTLPMGIIVLPNTVITVCLQDTTVLRGIAQNKVRDIHTAMRTRFVLQILLRVAGLFLRNLRMIERDFTKIERRLYDSLKNEELIQLLGLSKSLVYFSASLKGNEVTMEKMLRGRILKLYEDDRDLLEDALIEIRQAIEMAGIYSSILAGTMDAYASVVSNNLNIIMKVLTVITIIMTIPNIIFGFYGMNITGNDLPFAYWWWVPVVISICGCIGAWIYMKRKDLL</sequence>
<dbReference type="InterPro" id="IPR002523">
    <property type="entry name" value="MgTranspt_CorA/ZnTranspt_ZntB"/>
</dbReference>
<evidence type="ECO:0000313" key="7">
    <source>
        <dbReference type="EMBL" id="OUP51428.1"/>
    </source>
</evidence>
<comment type="subcellular location">
    <subcellularLocation>
        <location evidence="1">Membrane</location>
        <topology evidence="1">Multi-pass membrane protein</topology>
    </subcellularLocation>
</comment>
<organism evidence="7 8">
    <name type="scientific">Butyricicoccus pullicaecorum</name>
    <dbReference type="NCBI Taxonomy" id="501571"/>
    <lineage>
        <taxon>Bacteria</taxon>
        <taxon>Bacillati</taxon>
        <taxon>Bacillota</taxon>
        <taxon>Clostridia</taxon>
        <taxon>Eubacteriales</taxon>
        <taxon>Butyricicoccaceae</taxon>
        <taxon>Butyricicoccus</taxon>
    </lineage>
</organism>
<evidence type="ECO:0000313" key="8">
    <source>
        <dbReference type="Proteomes" id="UP000195897"/>
    </source>
</evidence>
<dbReference type="CDD" id="cd12827">
    <property type="entry name" value="EcCorA_ZntB-like_u2"/>
    <property type="match status" value="1"/>
</dbReference>
<accession>A0A1Y4L3R5</accession>
<gene>
    <name evidence="7" type="ORF">B5F17_12925</name>
</gene>
<protein>
    <submittedName>
        <fullName evidence="7">Magnesium transporter</fullName>
    </submittedName>
</protein>
<proteinExistence type="inferred from homology"/>
<dbReference type="SUPFAM" id="SSF143865">
    <property type="entry name" value="CorA soluble domain-like"/>
    <property type="match status" value="1"/>
</dbReference>
<dbReference type="GO" id="GO:0016020">
    <property type="term" value="C:membrane"/>
    <property type="evidence" value="ECO:0007669"/>
    <property type="project" value="UniProtKB-SubCell"/>
</dbReference>
<reference evidence="8" key="1">
    <citation type="submission" date="2017-04" db="EMBL/GenBank/DDBJ databases">
        <title>Function of individual gut microbiota members based on whole genome sequencing of pure cultures obtained from chicken caecum.</title>
        <authorList>
            <person name="Medvecky M."/>
            <person name="Cejkova D."/>
            <person name="Polansky O."/>
            <person name="Karasova D."/>
            <person name="Kubasova T."/>
            <person name="Cizek A."/>
            <person name="Rychlik I."/>
        </authorList>
    </citation>
    <scope>NUCLEOTIDE SEQUENCE [LARGE SCALE GENOMIC DNA]</scope>
    <source>
        <strain evidence="8">An180</strain>
    </source>
</reference>
<evidence type="ECO:0000256" key="2">
    <source>
        <dbReference type="ARBA" id="ARBA00009765"/>
    </source>
</evidence>
<dbReference type="Proteomes" id="UP000195897">
    <property type="component" value="Unassembled WGS sequence"/>
</dbReference>
<evidence type="ECO:0000256" key="1">
    <source>
        <dbReference type="ARBA" id="ARBA00004141"/>
    </source>
</evidence>
<keyword evidence="5 6" id="KW-0472">Membrane</keyword>
<dbReference type="Pfam" id="PF01544">
    <property type="entry name" value="CorA"/>
    <property type="match status" value="1"/>
</dbReference>
<dbReference type="GO" id="GO:0046873">
    <property type="term" value="F:metal ion transmembrane transporter activity"/>
    <property type="evidence" value="ECO:0007669"/>
    <property type="project" value="InterPro"/>
</dbReference>
<dbReference type="RefSeq" id="WP_087374449.1">
    <property type="nucleotide sequence ID" value="NZ_JBGKLX010000002.1"/>
</dbReference>
<dbReference type="InterPro" id="IPR045861">
    <property type="entry name" value="CorA_cytoplasmic_dom"/>
</dbReference>
<feature type="transmembrane region" description="Helical" evidence="6">
    <location>
        <begin position="288"/>
        <end position="308"/>
    </location>
</feature>
<comment type="caution">
    <text evidence="7">The sequence shown here is derived from an EMBL/GenBank/DDBJ whole genome shotgun (WGS) entry which is preliminary data.</text>
</comment>
<evidence type="ECO:0000256" key="4">
    <source>
        <dbReference type="ARBA" id="ARBA00022989"/>
    </source>
</evidence>
<evidence type="ECO:0000256" key="6">
    <source>
        <dbReference type="SAM" id="Phobius"/>
    </source>
</evidence>
<evidence type="ECO:0000256" key="3">
    <source>
        <dbReference type="ARBA" id="ARBA00022692"/>
    </source>
</evidence>
<dbReference type="SUPFAM" id="SSF144083">
    <property type="entry name" value="Magnesium transport protein CorA, transmembrane region"/>
    <property type="match status" value="1"/>
</dbReference>
<dbReference type="PANTHER" id="PTHR47891">
    <property type="entry name" value="TRANSPORTER-RELATED"/>
    <property type="match status" value="1"/>
</dbReference>
<keyword evidence="3 6" id="KW-0812">Transmembrane</keyword>
<dbReference type="PANTHER" id="PTHR47891:SF2">
    <property type="entry name" value="MAGNESIUM AND COBALT TRANSPORTER"/>
    <property type="match status" value="1"/>
</dbReference>
<dbReference type="Gene3D" id="1.20.58.340">
    <property type="entry name" value="Magnesium transport protein CorA, transmembrane region"/>
    <property type="match status" value="2"/>
</dbReference>
<comment type="similarity">
    <text evidence="2">Belongs to the CorA metal ion transporter (MIT) (TC 1.A.35) family.</text>
</comment>
<feature type="transmembrane region" description="Helical" evidence="6">
    <location>
        <begin position="257"/>
        <end position="276"/>
    </location>
</feature>
<keyword evidence="4 6" id="KW-1133">Transmembrane helix</keyword>
<dbReference type="Gene3D" id="3.30.460.20">
    <property type="entry name" value="CorA soluble domain-like"/>
    <property type="match status" value="1"/>
</dbReference>
<dbReference type="InterPro" id="IPR045863">
    <property type="entry name" value="CorA_TM1_TM2"/>
</dbReference>
<dbReference type="InterPro" id="IPR047199">
    <property type="entry name" value="CorA-like"/>
</dbReference>
<dbReference type="AlphaFoldDB" id="A0A1Y4L3R5"/>